<evidence type="ECO:0000256" key="1">
    <source>
        <dbReference type="PROSITE-ProRule" id="PRU00175"/>
    </source>
</evidence>
<keyword evidence="1" id="KW-0862">Zinc</keyword>
<keyword evidence="1" id="KW-0863">Zinc-finger</keyword>
<dbReference type="EMBL" id="ACGJ01002262">
    <property type="protein sequence ID" value="EET00713.1"/>
    <property type="molecule type" value="Genomic_DNA"/>
</dbReference>
<dbReference type="InterPro" id="IPR013083">
    <property type="entry name" value="Znf_RING/FYVE/PHD"/>
</dbReference>
<dbReference type="InterPro" id="IPR001841">
    <property type="entry name" value="Znf_RING"/>
</dbReference>
<dbReference type="SUPFAM" id="SSF57850">
    <property type="entry name" value="RING/U-box"/>
    <property type="match status" value="1"/>
</dbReference>
<dbReference type="SUPFAM" id="SSF47661">
    <property type="entry name" value="t-snare proteins"/>
    <property type="match status" value="1"/>
</dbReference>
<dbReference type="GO" id="GO:0016020">
    <property type="term" value="C:membrane"/>
    <property type="evidence" value="ECO:0007669"/>
    <property type="project" value="InterPro"/>
</dbReference>
<evidence type="ECO:0000256" key="2">
    <source>
        <dbReference type="SAM" id="Coils"/>
    </source>
</evidence>
<dbReference type="GO" id="GO:0016192">
    <property type="term" value="P:vesicle-mediated transport"/>
    <property type="evidence" value="ECO:0007669"/>
    <property type="project" value="InterPro"/>
</dbReference>
<evidence type="ECO:0000313" key="4">
    <source>
        <dbReference type="EMBL" id="EET00713.1"/>
    </source>
</evidence>
<reference evidence="4 5" key="1">
    <citation type="journal article" date="2009" name="PLoS Pathog.">
        <title>Draft genome sequencing of giardia intestinalis assemblage B isolate GS: is human giardiasis caused by two different species?</title>
        <authorList>
            <person name="Franzen O."/>
            <person name="Jerlstrom-Hultqvist J."/>
            <person name="Castro E."/>
            <person name="Sherwood E."/>
            <person name="Ankarklev J."/>
            <person name="Reiner D.S."/>
            <person name="Palm D."/>
            <person name="Andersson J.O."/>
            <person name="Andersson B."/>
            <person name="Svard S.G."/>
        </authorList>
    </citation>
    <scope>NUCLEOTIDE SEQUENCE [LARGE SCALE GENOMIC DNA]</scope>
    <source>
        <strain evidence="5">ATCC 50581 / GS clone H7</strain>
    </source>
</reference>
<accession>C6LTE1</accession>
<feature type="coiled-coil region" evidence="2">
    <location>
        <begin position="43"/>
        <end position="141"/>
    </location>
</feature>
<dbReference type="Proteomes" id="UP000002488">
    <property type="component" value="Unassembled WGS sequence"/>
</dbReference>
<organism evidence="4 5">
    <name type="scientific">Giardia intestinalis (strain ATCC 50581 / GS clone H7)</name>
    <name type="common">Giardia lamblia</name>
    <dbReference type="NCBI Taxonomy" id="598745"/>
    <lineage>
        <taxon>Eukaryota</taxon>
        <taxon>Metamonada</taxon>
        <taxon>Diplomonadida</taxon>
        <taxon>Hexamitidae</taxon>
        <taxon>Giardiinae</taxon>
        <taxon>Giardia</taxon>
    </lineage>
</organism>
<dbReference type="VEuPathDB" id="GiardiaDB:GL50581_2038"/>
<keyword evidence="2" id="KW-0175">Coiled coil</keyword>
<comment type="caution">
    <text evidence="4">The sequence shown here is derived from an EMBL/GenBank/DDBJ whole genome shotgun (WGS) entry which is preliminary data.</text>
</comment>
<feature type="domain" description="RING-type" evidence="3">
    <location>
        <begin position="174"/>
        <end position="217"/>
    </location>
</feature>
<protein>
    <recommendedName>
        <fullName evidence="3">RING-type domain-containing protein</fullName>
    </recommendedName>
</protein>
<dbReference type="AlphaFoldDB" id="C6LTE1"/>
<name>C6LTE1_GIAIB</name>
<evidence type="ECO:0000313" key="5">
    <source>
        <dbReference type="Proteomes" id="UP000002488"/>
    </source>
</evidence>
<dbReference type="InterPro" id="IPR010989">
    <property type="entry name" value="SNARE"/>
</dbReference>
<gene>
    <name evidence="4" type="ORF">GL50581_2038</name>
</gene>
<dbReference type="PROSITE" id="PS50089">
    <property type="entry name" value="ZF_RING_2"/>
    <property type="match status" value="1"/>
</dbReference>
<evidence type="ECO:0000259" key="3">
    <source>
        <dbReference type="PROSITE" id="PS50089"/>
    </source>
</evidence>
<keyword evidence="1" id="KW-0479">Metal-binding</keyword>
<dbReference type="GO" id="GO:0008270">
    <property type="term" value="F:zinc ion binding"/>
    <property type="evidence" value="ECO:0007669"/>
    <property type="project" value="UniProtKB-KW"/>
</dbReference>
<sequence length="229" mass="25989">MERDQMIQDLKRNLKAKEHYVPPPPSQLPPTVVELIDGMSESLRCKIETIKGLEERIKALEEENAEYKRKQAYVEPSDDESDDIASEDTATELTEANHALMQAQDENTALSNEVERLVNILAQREEEIMALEEENEEILNEGPYERAERLNVLSKIVTEITPEPTIDILNDHTCLICLNNTDGPFIRTNKCNIDHGVCFSCFATLMNSPGKAQCPICMTKWEEGNLLIE</sequence>
<dbReference type="Gene3D" id="3.30.40.10">
    <property type="entry name" value="Zinc/RING finger domain, C3HC4 (zinc finger)"/>
    <property type="match status" value="1"/>
</dbReference>
<proteinExistence type="predicted"/>